<organism evidence="8 9">
    <name type="scientific">Halobacillus karajensis</name>
    <dbReference type="NCBI Taxonomy" id="195088"/>
    <lineage>
        <taxon>Bacteria</taxon>
        <taxon>Bacillati</taxon>
        <taxon>Bacillota</taxon>
        <taxon>Bacilli</taxon>
        <taxon>Bacillales</taxon>
        <taxon>Bacillaceae</taxon>
        <taxon>Halobacillus</taxon>
    </lineage>
</organism>
<keyword evidence="5" id="KW-0472">Membrane</keyword>
<comment type="caution">
    <text evidence="8">The sequence shown here is derived from an EMBL/GenBank/DDBJ whole genome shotgun (WGS) entry which is preliminary data.</text>
</comment>
<dbReference type="PANTHER" id="PTHR10465:SF0">
    <property type="entry name" value="SARCALUMENIN"/>
    <property type="match status" value="1"/>
</dbReference>
<evidence type="ECO:0000313" key="8">
    <source>
        <dbReference type="EMBL" id="CDQ22043.1"/>
    </source>
</evidence>
<keyword evidence="4" id="KW-0342">GTP-binding</keyword>
<dbReference type="SUPFAM" id="SSF52540">
    <property type="entry name" value="P-loop containing nucleoside triphosphate hydrolases"/>
    <property type="match status" value="2"/>
</dbReference>
<evidence type="ECO:0000256" key="3">
    <source>
        <dbReference type="ARBA" id="ARBA00022801"/>
    </source>
</evidence>
<reference evidence="8 9" key="2">
    <citation type="submission" date="2014-05" db="EMBL/GenBank/DDBJ databases">
        <title>Draft genome sequence of Halobacillus karajensis HK-03.</title>
        <authorList>
            <person name="Khelaifia S."/>
            <person name="Croce O."/>
            <person name="Lagier J.C."/>
            <person name="Raoult D."/>
        </authorList>
    </citation>
    <scope>NUCLEOTIDE SEQUENCE [LARGE SCALE GENOMIC DNA]</scope>
    <source>
        <strain evidence="8 9">HD-03</strain>
    </source>
</reference>
<name>A0A024P1X1_9BACI</name>
<keyword evidence="3" id="KW-0378">Hydrolase</keyword>
<dbReference type="InterPro" id="IPR027094">
    <property type="entry name" value="Mitofusin_fam"/>
</dbReference>
<keyword evidence="6" id="KW-0175">Coiled coil</keyword>
<dbReference type="AlphaFoldDB" id="A0A024P1X1"/>
<keyword evidence="2" id="KW-0547">Nucleotide-binding</keyword>
<evidence type="ECO:0000313" key="9">
    <source>
        <dbReference type="Proteomes" id="UP000028868"/>
    </source>
</evidence>
<feature type="coiled-coil region" evidence="6">
    <location>
        <begin position="1010"/>
        <end position="1066"/>
    </location>
</feature>
<evidence type="ECO:0000256" key="5">
    <source>
        <dbReference type="ARBA" id="ARBA00023136"/>
    </source>
</evidence>
<accession>A0A024P1X1</accession>
<feature type="domain" description="Dynamin N-terminal" evidence="7">
    <location>
        <begin position="45"/>
        <end position="199"/>
    </location>
</feature>
<dbReference type="PANTHER" id="PTHR10465">
    <property type="entry name" value="TRANSMEMBRANE GTPASE FZO1"/>
    <property type="match status" value="1"/>
</dbReference>
<reference evidence="9" key="1">
    <citation type="submission" date="2014-03" db="EMBL/GenBank/DDBJ databases">
        <authorList>
            <person name="Urmite Genomes U."/>
        </authorList>
    </citation>
    <scope>NUCLEOTIDE SEQUENCE [LARGE SCALE GENOMIC DNA]</scope>
    <source>
        <strain evidence="9">HD-03</strain>
    </source>
</reference>
<protein>
    <submittedName>
        <fullName evidence="8">GTPase Era</fullName>
    </submittedName>
</protein>
<dbReference type="CDD" id="cd09912">
    <property type="entry name" value="DLP_2"/>
    <property type="match status" value="2"/>
</dbReference>
<evidence type="ECO:0000256" key="2">
    <source>
        <dbReference type="ARBA" id="ARBA00022741"/>
    </source>
</evidence>
<keyword evidence="9" id="KW-1185">Reference proteome</keyword>
<dbReference type="GO" id="GO:0003924">
    <property type="term" value="F:GTPase activity"/>
    <property type="evidence" value="ECO:0007669"/>
    <property type="project" value="InterPro"/>
</dbReference>
<evidence type="ECO:0000256" key="1">
    <source>
        <dbReference type="ARBA" id="ARBA00004370"/>
    </source>
</evidence>
<dbReference type="InterPro" id="IPR027417">
    <property type="entry name" value="P-loop_NTPase"/>
</dbReference>
<evidence type="ECO:0000256" key="6">
    <source>
        <dbReference type="SAM" id="Coils"/>
    </source>
</evidence>
<feature type="domain" description="Dynamin N-terminal" evidence="7">
    <location>
        <begin position="622"/>
        <end position="845"/>
    </location>
</feature>
<evidence type="ECO:0000256" key="4">
    <source>
        <dbReference type="ARBA" id="ARBA00023134"/>
    </source>
</evidence>
<gene>
    <name evidence="8" type="ORF">BN983_00242</name>
</gene>
<sequence>MSYLTDVRMNKIQHLYIFLSEYNFTTQQEKLLDLYEKMLNKEMIIGFAGHFSAGKSTLINQLLENNLLPSSPIPTSANIVRLSSGDAQTIVYFQDGSAVRYDTDVDLETIKALCKNGDTITGLNITKPGGALPSRVSVVDTPGVDSTNDADRLITESSLHLMDYMYYVMDYNHVQSEVNLMFLLEMQRRETPFSIVINQVDKHVERELTFEEYENSVKDAFGRWGIEPENIYFTSMRDFSLPFNSFEDLREDFHALSDKMEDILANRNSKETEGIAEEAVREYSNTLEQEMEELRDRKDHLEEMIERSHLDSDWLENQKRLIGEATNAFRQKIRSFIPNAYLMPSSLREYAESYLKSLQPNFKVGILFTQKKTEEERRRREDTFYQKVCESIEQNLYWPLRERMLTLSEHYTITDQGLLDYIQNHPFIYPKEKLSALVEQGASVTGPYVLRYTDEVAKDIQKEVRSFVQKWEQLFIEALDQKQMEWKKTHKEVFEAAEEKQMIDERMTELTEHINKFRIRMEENMDKGHSKEDARVITEALKWRRESITDKDPDDFIQQDIPDDKNEEHIKETHMPKGSSIEEALQRADRTLKTISHVDGTQRLYKQLKNKQNRLENRHYTIALFGAFSAGKSSFANALLGDLVLPVSPNPTTATINKISPSNEQKPNRSIDAYVKKEIEMLEDLAPVLESISIHEQSLADVYHKTKHLKEEDWQKLDQKQHSFLRAFIEGYEEMASSLGSRIDVPWEEFSSYVSTEKKSCFIESMELFYDCPWTQAGITLVDTPGADSVNARHTNVSFEYIKDSDAVLFVTYYNHPFSHADQTFLTQLGRVKDSFALDKMFFLINAADLADSQGELKQVETYVKRQLNDFQIRHPKLYSVSSLKALEEKHTGKDLQSGIQSFERSFQSFLNEELAQMMVEAIDEDIRSIRQVLENFIETSRMDEDERQLEKAKVEGDQERLSLALQNNFAQGTEDAIKIKAEKQIHYVHERIMLNFNDLFKRHFNPASIQNTADVKEALKKAQEQLLEEMSFEMLQETKAVCVRMERFIENLEKQTKERIESEIQLIRHSLQLSHMDEKDFPLPPLNGKVDIEEKQKSQLIKLFRNPKAFFERNEKEEMKDTMSEIISPVLKDQLNSLTNVVIEHYTRLWHQRYKECKDIWAEDLHDQFAQLQAHLDRPIHTKELEDTISRLPSF</sequence>
<dbReference type="GO" id="GO:0016020">
    <property type="term" value="C:membrane"/>
    <property type="evidence" value="ECO:0007669"/>
    <property type="project" value="UniProtKB-SubCell"/>
</dbReference>
<feature type="coiled-coil region" evidence="6">
    <location>
        <begin position="246"/>
        <end position="311"/>
    </location>
</feature>
<comment type="subcellular location">
    <subcellularLocation>
        <location evidence="1">Membrane</location>
    </subcellularLocation>
</comment>
<dbReference type="Gene3D" id="3.40.50.300">
    <property type="entry name" value="P-loop containing nucleotide triphosphate hydrolases"/>
    <property type="match status" value="2"/>
</dbReference>
<dbReference type="InterPro" id="IPR045063">
    <property type="entry name" value="Dynamin_N"/>
</dbReference>
<proteinExistence type="predicted"/>
<dbReference type="GO" id="GO:0005525">
    <property type="term" value="F:GTP binding"/>
    <property type="evidence" value="ECO:0007669"/>
    <property type="project" value="UniProtKB-KW"/>
</dbReference>
<dbReference type="RefSeq" id="WP_035505038.1">
    <property type="nucleotide sequence ID" value="NZ_CCDH010000002.1"/>
</dbReference>
<dbReference type="Proteomes" id="UP000028868">
    <property type="component" value="Unassembled WGS sequence"/>
</dbReference>
<dbReference type="EMBL" id="CCDI010000001">
    <property type="protein sequence ID" value="CDQ22043.1"/>
    <property type="molecule type" value="Genomic_DNA"/>
</dbReference>
<evidence type="ECO:0000259" key="7">
    <source>
        <dbReference type="Pfam" id="PF00350"/>
    </source>
</evidence>
<dbReference type="Pfam" id="PF00350">
    <property type="entry name" value="Dynamin_N"/>
    <property type="match status" value="2"/>
</dbReference>